<evidence type="ECO:0000313" key="2">
    <source>
        <dbReference type="EMBL" id="MFC3689647.1"/>
    </source>
</evidence>
<gene>
    <name evidence="2" type="ORF">ACFOLH_14965</name>
</gene>
<keyword evidence="3" id="KW-1185">Reference proteome</keyword>
<dbReference type="Proteomes" id="UP001595685">
    <property type="component" value="Unassembled WGS sequence"/>
</dbReference>
<evidence type="ECO:0000256" key="1">
    <source>
        <dbReference type="SAM" id="Phobius"/>
    </source>
</evidence>
<feature type="transmembrane region" description="Helical" evidence="1">
    <location>
        <begin position="30"/>
        <end position="52"/>
    </location>
</feature>
<organism evidence="2 3">
    <name type="scientific">Aquipuribacter hungaricus</name>
    <dbReference type="NCBI Taxonomy" id="545624"/>
    <lineage>
        <taxon>Bacteria</taxon>
        <taxon>Bacillati</taxon>
        <taxon>Actinomycetota</taxon>
        <taxon>Actinomycetes</taxon>
        <taxon>Micrococcales</taxon>
        <taxon>Intrasporangiaceae</taxon>
        <taxon>Aquipuribacter</taxon>
    </lineage>
</organism>
<dbReference type="EMBL" id="JBHRWW010000011">
    <property type="protein sequence ID" value="MFC3689647.1"/>
    <property type="molecule type" value="Genomic_DNA"/>
</dbReference>
<evidence type="ECO:0000313" key="3">
    <source>
        <dbReference type="Proteomes" id="UP001595685"/>
    </source>
</evidence>
<keyword evidence="1" id="KW-1133">Transmembrane helix</keyword>
<name>A0ABV7WL49_9MICO</name>
<dbReference type="RefSeq" id="WP_340295942.1">
    <property type="nucleotide sequence ID" value="NZ_JBBEOI010000354.1"/>
</dbReference>
<protein>
    <submittedName>
        <fullName evidence="2">Uncharacterized protein</fullName>
    </submittedName>
</protein>
<reference evidence="3" key="1">
    <citation type="journal article" date="2019" name="Int. J. Syst. Evol. Microbiol.">
        <title>The Global Catalogue of Microorganisms (GCM) 10K type strain sequencing project: providing services to taxonomists for standard genome sequencing and annotation.</title>
        <authorList>
            <consortium name="The Broad Institute Genomics Platform"/>
            <consortium name="The Broad Institute Genome Sequencing Center for Infectious Disease"/>
            <person name="Wu L."/>
            <person name="Ma J."/>
        </authorList>
    </citation>
    <scope>NUCLEOTIDE SEQUENCE [LARGE SCALE GENOMIC DNA]</scope>
    <source>
        <strain evidence="3">NCAIM B.02333</strain>
    </source>
</reference>
<accession>A0ABV7WL49</accession>
<keyword evidence="1" id="KW-0472">Membrane</keyword>
<sequence>MQLTRKILKWVLWLFLAFLVYSIFRSPEQAAALVVGGFQGISAAFGAIFAFFDAILAQSGAAPAPAP</sequence>
<proteinExistence type="predicted"/>
<keyword evidence="1" id="KW-0812">Transmembrane</keyword>
<feature type="transmembrane region" description="Helical" evidence="1">
    <location>
        <begin position="7"/>
        <end position="24"/>
    </location>
</feature>
<comment type="caution">
    <text evidence="2">The sequence shown here is derived from an EMBL/GenBank/DDBJ whole genome shotgun (WGS) entry which is preliminary data.</text>
</comment>